<keyword evidence="2" id="KW-1185">Reference proteome</keyword>
<proteinExistence type="predicted"/>
<protein>
    <submittedName>
        <fullName evidence="1">Uncharacterized protein</fullName>
    </submittedName>
</protein>
<organism evidence="1 2">
    <name type="scientific">Effrenium voratum</name>
    <dbReference type="NCBI Taxonomy" id="2562239"/>
    <lineage>
        <taxon>Eukaryota</taxon>
        <taxon>Sar</taxon>
        <taxon>Alveolata</taxon>
        <taxon>Dinophyceae</taxon>
        <taxon>Suessiales</taxon>
        <taxon>Symbiodiniaceae</taxon>
        <taxon>Effrenium</taxon>
    </lineage>
</organism>
<sequence length="634" mass="69307">MREGAVVGGAEGKEPKAKASAAASASLVLFVVCWCKGWVDLLGHGQAVLDGDHDILHSAPLAAQLAGLVMTNLLGAVFYFRRKNWWGGLCACLDLDTWYLLGTQGPEILRAEAKDWEHLRLRTSIWRSLPLACIGFYLATRDLFEMPLCQMMASTRATLYHYDFVRSSPWLSAMEKAQIDPSTLTWVQMEAPSTAAGRDIFPAHVFADLRGLEESIWSSCHCSQSRWSQREVPFMTDMAETWLGNFAIDSSDGTFGITGTGTLFALNQLVVAQAKEHLLEHDELLVSFALDMAWASGNYATYSAIVVATHMMTEGQLVEAVQEALREDSKDKYPAMSSTVQQSRSCLFQILWAGIQLLNSVNPIAAHVCKARNVRATGRKAAVSLHAMMDTSLLVLTLILASQQCGLAKAVGSMLSFPLESLFRNLPTVVDNLSAQRMASSSEVAPVEAKEASRQMVCSIMGKDIPAVAAGVLQTVHDYVAVSPRVFGLTISGVVLFCGASFVLAKVLRPEGLQLPTVACLNAGICGPLFLLASVDRLHVEELCPYITSHMCLRGCILSLMVFLAWRNVETDSAEFWYATVFNEVSSCSMLRVKWLCLVLLHGLTGRMAVNAIKDTASLEELPLGAKDYKTFQE</sequence>
<accession>A0AA36JE10</accession>
<name>A0AA36JE10_9DINO</name>
<dbReference type="AlphaFoldDB" id="A0AA36JE10"/>
<dbReference type="Proteomes" id="UP001178507">
    <property type="component" value="Unassembled WGS sequence"/>
</dbReference>
<gene>
    <name evidence="1" type="ORF">EVOR1521_LOCUS26921</name>
</gene>
<evidence type="ECO:0000313" key="2">
    <source>
        <dbReference type="Proteomes" id="UP001178507"/>
    </source>
</evidence>
<dbReference type="EMBL" id="CAUJNA010003545">
    <property type="protein sequence ID" value="CAJ1404493.1"/>
    <property type="molecule type" value="Genomic_DNA"/>
</dbReference>
<comment type="caution">
    <text evidence="1">The sequence shown here is derived from an EMBL/GenBank/DDBJ whole genome shotgun (WGS) entry which is preliminary data.</text>
</comment>
<evidence type="ECO:0000313" key="1">
    <source>
        <dbReference type="EMBL" id="CAJ1404493.1"/>
    </source>
</evidence>
<reference evidence="1" key="1">
    <citation type="submission" date="2023-08" db="EMBL/GenBank/DDBJ databases">
        <authorList>
            <person name="Chen Y."/>
            <person name="Shah S."/>
            <person name="Dougan E. K."/>
            <person name="Thang M."/>
            <person name="Chan C."/>
        </authorList>
    </citation>
    <scope>NUCLEOTIDE SEQUENCE</scope>
</reference>